<dbReference type="SUPFAM" id="SSF69304">
    <property type="entry name" value="Tricorn protease N-terminal domain"/>
    <property type="match status" value="1"/>
</dbReference>
<organism evidence="1 2">
    <name type="scientific">Pedobacter lusitanus</name>
    <dbReference type="NCBI Taxonomy" id="1503925"/>
    <lineage>
        <taxon>Bacteria</taxon>
        <taxon>Pseudomonadati</taxon>
        <taxon>Bacteroidota</taxon>
        <taxon>Sphingobacteriia</taxon>
        <taxon>Sphingobacteriales</taxon>
        <taxon>Sphingobacteriaceae</taxon>
        <taxon>Pedobacter</taxon>
    </lineage>
</organism>
<dbReference type="EMBL" id="JXRA01000191">
    <property type="protein sequence ID" value="KIO74468.1"/>
    <property type="molecule type" value="Genomic_DNA"/>
</dbReference>
<dbReference type="STRING" id="1503925.TH53_26295"/>
<dbReference type="PANTHER" id="PTHR36842">
    <property type="entry name" value="PROTEIN TOLB HOMOLOG"/>
    <property type="match status" value="1"/>
</dbReference>
<evidence type="ECO:0000313" key="1">
    <source>
        <dbReference type="EMBL" id="KIO74468.1"/>
    </source>
</evidence>
<keyword evidence="2" id="KW-1185">Reference proteome</keyword>
<dbReference type="AlphaFoldDB" id="A0A0D0EYM0"/>
<dbReference type="Proteomes" id="UP000032049">
    <property type="component" value="Unassembled WGS sequence"/>
</dbReference>
<proteinExistence type="predicted"/>
<protein>
    <submittedName>
        <fullName evidence="1">Contig191, whole genome shotgun sequence</fullName>
    </submittedName>
</protein>
<evidence type="ECO:0000313" key="2">
    <source>
        <dbReference type="Proteomes" id="UP000032049"/>
    </source>
</evidence>
<reference evidence="1 2" key="1">
    <citation type="submission" date="2015-01" db="EMBL/GenBank/DDBJ databases">
        <title>Draft genome sequence of Pedobacter sp. NL19 isolated from sludge of an effluent treatment pond in an abandoned uranium mine.</title>
        <authorList>
            <person name="Santos T."/>
            <person name="Caetano T."/>
            <person name="Covas C."/>
            <person name="Cruz A."/>
            <person name="Mendo S."/>
        </authorList>
    </citation>
    <scope>NUCLEOTIDE SEQUENCE [LARGE SCALE GENOMIC DNA]</scope>
    <source>
        <strain evidence="1 2">NL19</strain>
    </source>
</reference>
<sequence length="295" mass="33354">MKKTLLLFSFLAFAGLNGRAESQPRWMQQPAVSPDGKWVAFEYKGNIFKVPFTGGDAVPLTIANSYNGYPIWSHDSKKIAFASDRYGNFDVYLMNASGGEASRLTFNSSRDIPCDFSVDDAQVIFGTDRHDVYSSARFPNDGIFTKLYEVPVKGGNSRMLNSAGMEYAHYNEKGDQLIFQDRKGYEDPWRKHHTSAVTRDIWTYNIKSNAYTKVSDFKGEDREPVWGSGDIFYYLSEKNGTQNLFRSSLANRSEVKQLTNFEKNPVRNLSRSAHGEFVFTYNGDIYTLTEGLVGG</sequence>
<gene>
    <name evidence="1" type="ORF">TH53_26295</name>
</gene>
<accession>A0A0D0EYM0</accession>
<dbReference type="PANTHER" id="PTHR36842:SF1">
    <property type="entry name" value="PROTEIN TOLB"/>
    <property type="match status" value="1"/>
</dbReference>
<dbReference type="OrthoDB" id="9815657at2"/>
<dbReference type="RefSeq" id="WP_160292177.1">
    <property type="nucleotide sequence ID" value="NZ_JXRA01000191.1"/>
</dbReference>
<dbReference type="Gene3D" id="2.120.10.60">
    <property type="entry name" value="Tricorn protease N-terminal domain"/>
    <property type="match status" value="1"/>
</dbReference>
<name>A0A0D0EYM0_9SPHI</name>
<dbReference type="Pfam" id="PF26549">
    <property type="entry name" value="Tricorn_N"/>
    <property type="match status" value="1"/>
</dbReference>
<comment type="caution">
    <text evidence="1">The sequence shown here is derived from an EMBL/GenBank/DDBJ whole genome shotgun (WGS) entry which is preliminary data.</text>
</comment>